<dbReference type="EMBL" id="LR796313">
    <property type="protein sequence ID" value="CAB4136047.1"/>
    <property type="molecule type" value="Genomic_DNA"/>
</dbReference>
<gene>
    <name evidence="1" type="ORF">UFOVP299_6</name>
</gene>
<reference evidence="1" key="1">
    <citation type="submission" date="2020-04" db="EMBL/GenBank/DDBJ databases">
        <authorList>
            <person name="Chiriac C."/>
            <person name="Salcher M."/>
            <person name="Ghai R."/>
            <person name="Kavagutti S V."/>
        </authorList>
    </citation>
    <scope>NUCLEOTIDE SEQUENCE</scope>
</reference>
<name>A0A6J5LSN5_9CAUD</name>
<organism evidence="1">
    <name type="scientific">uncultured Caudovirales phage</name>
    <dbReference type="NCBI Taxonomy" id="2100421"/>
    <lineage>
        <taxon>Viruses</taxon>
        <taxon>Duplodnaviria</taxon>
        <taxon>Heunggongvirae</taxon>
        <taxon>Uroviricota</taxon>
        <taxon>Caudoviricetes</taxon>
        <taxon>Peduoviridae</taxon>
        <taxon>Maltschvirus</taxon>
        <taxon>Maltschvirus maltsch</taxon>
    </lineage>
</organism>
<proteinExistence type="predicted"/>
<evidence type="ECO:0000313" key="1">
    <source>
        <dbReference type="EMBL" id="CAB4136047.1"/>
    </source>
</evidence>
<protein>
    <submittedName>
        <fullName evidence="1">Uncharacterized protein</fullName>
    </submittedName>
</protein>
<sequence length="108" mass="12342">MNFPNEIVGTFNRNITLGTGTLKVYKDNALFLTFDENDIEVEDNVFTINVSNLFPNNGEYYINFTTGLFISVLFGEVYQGISNTTDWTFSIIDGEYEGTEYSNEYLIN</sequence>
<accession>A0A6J5LSN5</accession>